<comment type="caution">
    <text evidence="1">The sequence shown here is derived from an EMBL/GenBank/DDBJ whole genome shotgun (WGS) entry which is preliminary data.</text>
</comment>
<dbReference type="RefSeq" id="WP_345643049.1">
    <property type="nucleotide sequence ID" value="NZ_BAAAOD010000047.1"/>
</dbReference>
<organism evidence="1 2">
    <name type="scientific">Pseudonocardia alni subsp. carboxydivorans</name>
    <dbReference type="NCBI Taxonomy" id="415010"/>
    <lineage>
        <taxon>Bacteria</taxon>
        <taxon>Bacillati</taxon>
        <taxon>Actinomycetota</taxon>
        <taxon>Actinomycetes</taxon>
        <taxon>Pseudonocardiales</taxon>
        <taxon>Pseudonocardiaceae</taxon>
        <taxon>Pseudonocardia</taxon>
    </lineage>
</organism>
<gene>
    <name evidence="1" type="ORF">WG925_03170</name>
</gene>
<protein>
    <submittedName>
        <fullName evidence="1">Uncharacterized protein</fullName>
    </submittedName>
</protein>
<dbReference type="Proteomes" id="UP001367513">
    <property type="component" value="Unassembled WGS sequence"/>
</dbReference>
<name>A0ABU9A9P7_PSEA5</name>
<keyword evidence="2" id="KW-1185">Reference proteome</keyword>
<evidence type="ECO:0000313" key="2">
    <source>
        <dbReference type="Proteomes" id="UP001367513"/>
    </source>
</evidence>
<dbReference type="EMBL" id="JBBPIX010000001">
    <property type="protein sequence ID" value="MEK6462732.1"/>
    <property type="molecule type" value="Genomic_DNA"/>
</dbReference>
<sequence length="122" mass="13392">MIARRGRVEGGHKIGAEVGVSRQRARQLYDAALADTPVAQVEEHRAEEQLLADDVTCELLALGRDPSIPARIRVEAYSVACRWAERKARLLGLDSKVAVIGEDLVDAEIARFTAELGQRSQD</sequence>
<evidence type="ECO:0000313" key="1">
    <source>
        <dbReference type="EMBL" id="MEK6462732.1"/>
    </source>
</evidence>
<proteinExistence type="predicted"/>
<reference evidence="1 2" key="1">
    <citation type="submission" date="2024-03" db="EMBL/GenBank/DDBJ databases">
        <title>Draft genome sequence of Pseudonocardia carboxydivorans JCM 14827.</title>
        <authorList>
            <person name="Duangmal K."/>
        </authorList>
    </citation>
    <scope>NUCLEOTIDE SEQUENCE [LARGE SCALE GENOMIC DNA]</scope>
    <source>
        <strain evidence="1 2">JCM 14827</strain>
    </source>
</reference>
<accession>A0ABU9A9P7</accession>